<dbReference type="InterPro" id="IPR020930">
    <property type="entry name" value="Ribosomal_uL5_bac-type"/>
</dbReference>
<dbReference type="InterPro" id="IPR020057">
    <property type="entry name" value="Ribosomal_bL25_b-dom"/>
</dbReference>
<dbReference type="GO" id="GO:0022625">
    <property type="term" value="C:cytosolic large ribosomal subunit"/>
    <property type="evidence" value="ECO:0007669"/>
    <property type="project" value="TreeGrafter"/>
</dbReference>
<dbReference type="SUPFAM" id="SSF50715">
    <property type="entry name" value="Ribosomal protein L25-like"/>
    <property type="match status" value="1"/>
</dbReference>
<dbReference type="KEGG" id="meiy:MIN45_P1160"/>
<proteinExistence type="inferred from homology"/>
<keyword evidence="3 5" id="KW-0689">Ribosomal protein</keyword>
<dbReference type="AlphaFoldDB" id="A0AAU9BYG9"/>
<evidence type="ECO:0000256" key="4">
    <source>
        <dbReference type="ARBA" id="ARBA00023274"/>
    </source>
</evidence>
<dbReference type="EMBL" id="AP024718">
    <property type="protein sequence ID" value="BCX88790.1"/>
    <property type="molecule type" value="Genomic_DNA"/>
</dbReference>
<comment type="similarity">
    <text evidence="5">Belongs to the bacterial ribosomal protein bL25 family. CTC subfamily.</text>
</comment>
<comment type="subunit">
    <text evidence="5">Part of the 50S ribosomal subunit; part of the 5S rRNA/L5/L18/L25 subcomplex. Contacts the 5S rRNA. Binds to the 5S rRNA independently of L5 and L18.</text>
</comment>
<dbReference type="GO" id="GO:0003735">
    <property type="term" value="F:structural constituent of ribosome"/>
    <property type="evidence" value="ECO:0007669"/>
    <property type="project" value="InterPro"/>
</dbReference>
<evidence type="ECO:0000259" key="6">
    <source>
        <dbReference type="Pfam" id="PF01386"/>
    </source>
</evidence>
<evidence type="ECO:0000259" key="7">
    <source>
        <dbReference type="Pfam" id="PF14693"/>
    </source>
</evidence>
<dbReference type="GO" id="GO:0006412">
    <property type="term" value="P:translation"/>
    <property type="evidence" value="ECO:0007669"/>
    <property type="project" value="UniProtKB-UniRule"/>
</dbReference>
<keyword evidence="4 5" id="KW-0687">Ribonucleoprotein</keyword>
<dbReference type="Pfam" id="PF01386">
    <property type="entry name" value="Ribosomal_L25p"/>
    <property type="match status" value="1"/>
</dbReference>
<sequence>MEASFEFEAEVRSETGTRVARRLRRELKIPAVLYGGEEQPLPLVLSKPQVDKNLEQEAVYSHILTLKIPGQAPVQAILKEVQRHPSKEAVLHLDFQRVYADEEIRVHVPLHFVNEDTSVGVKKGGIVNHHMVEVEIACLPGQLPEFIEVDLANLDVGESIHLSELKLPEGAKVVELLHGADAPVVTILPPRVETETGESGEGEEAAGEA</sequence>
<evidence type="ECO:0000313" key="8">
    <source>
        <dbReference type="EMBL" id="BCX88790.1"/>
    </source>
</evidence>
<dbReference type="PANTHER" id="PTHR33284:SF1">
    <property type="entry name" value="RIBOSOMAL PROTEIN L25_GLN-TRNA SYNTHETASE, ANTI-CODON-BINDING DOMAIN-CONTAINING PROTEIN"/>
    <property type="match status" value="1"/>
</dbReference>
<keyword evidence="1 5" id="KW-0699">rRNA-binding</keyword>
<dbReference type="NCBIfam" id="NF004612">
    <property type="entry name" value="PRK05943.1"/>
    <property type="match status" value="1"/>
</dbReference>
<dbReference type="FunFam" id="2.170.120.20:FF:000003">
    <property type="entry name" value="50S ribosomal protein L25"/>
    <property type="match status" value="1"/>
</dbReference>
<gene>
    <name evidence="5" type="primary">rplY</name>
    <name evidence="5" type="synonym">ctc</name>
    <name evidence="8" type="ORF">MIN45_P1160</name>
</gene>
<name>A0AAU9BYG9_9GAMM</name>
<comment type="function">
    <text evidence="5">This is one of the proteins that binds to the 5S RNA in the ribosome where it forms part of the central protuberance.</text>
</comment>
<evidence type="ECO:0000256" key="1">
    <source>
        <dbReference type="ARBA" id="ARBA00022730"/>
    </source>
</evidence>
<dbReference type="Proteomes" id="UP001321450">
    <property type="component" value="Chromosome"/>
</dbReference>
<reference evidence="9" key="1">
    <citation type="journal article" date="2024" name="Int. J. Syst. Evol. Microbiol.">
        <title>Methylomarinovum tepidoasis sp. nov., a moderately thermophilic methanotroph of the family Methylothermaceae isolated from a deep-sea hydrothermal field.</title>
        <authorList>
            <person name="Hirayama H."/>
            <person name="Takaki Y."/>
            <person name="Abe M."/>
            <person name="Miyazaki M."/>
            <person name="Uematsu K."/>
            <person name="Matsui Y."/>
            <person name="Takai K."/>
        </authorList>
    </citation>
    <scope>NUCLEOTIDE SEQUENCE [LARGE SCALE GENOMIC DNA]</scope>
    <source>
        <strain evidence="9">IN45</strain>
    </source>
</reference>
<feature type="domain" description="Large ribosomal subunit protein bL25 beta" evidence="7">
    <location>
        <begin position="103"/>
        <end position="191"/>
    </location>
</feature>
<protein>
    <recommendedName>
        <fullName evidence="5">Large ribosomal subunit protein bL25</fullName>
    </recommendedName>
    <alternativeName>
        <fullName evidence="5">General stress protein CTC</fullName>
    </alternativeName>
</protein>
<dbReference type="InterPro" id="IPR020056">
    <property type="entry name" value="Rbsml_bL25/Gln-tRNA_synth_N"/>
</dbReference>
<dbReference type="InterPro" id="IPR001021">
    <property type="entry name" value="Ribosomal_bL25_long"/>
</dbReference>
<dbReference type="HAMAP" id="MF_01334">
    <property type="entry name" value="Ribosomal_bL25_CTC"/>
    <property type="match status" value="1"/>
</dbReference>
<keyword evidence="2 5" id="KW-0694">RNA-binding</keyword>
<dbReference type="InterPro" id="IPR011035">
    <property type="entry name" value="Ribosomal_bL25/Gln-tRNA_synth"/>
</dbReference>
<dbReference type="RefSeq" id="WP_286294059.1">
    <property type="nucleotide sequence ID" value="NZ_AP024718.1"/>
</dbReference>
<evidence type="ECO:0000256" key="5">
    <source>
        <dbReference type="HAMAP-Rule" id="MF_01334"/>
    </source>
</evidence>
<organism evidence="8 9">
    <name type="scientific">Methylomarinovum tepidoasis</name>
    <dbReference type="NCBI Taxonomy" id="2840183"/>
    <lineage>
        <taxon>Bacteria</taxon>
        <taxon>Pseudomonadati</taxon>
        <taxon>Pseudomonadota</taxon>
        <taxon>Gammaproteobacteria</taxon>
        <taxon>Methylococcales</taxon>
        <taxon>Methylothermaceae</taxon>
        <taxon>Methylomarinovum</taxon>
    </lineage>
</organism>
<dbReference type="InterPro" id="IPR029751">
    <property type="entry name" value="Ribosomal_L25_dom"/>
</dbReference>
<evidence type="ECO:0000313" key="9">
    <source>
        <dbReference type="Proteomes" id="UP001321450"/>
    </source>
</evidence>
<dbReference type="NCBIfam" id="NF004128">
    <property type="entry name" value="PRK05618.1-2"/>
    <property type="match status" value="1"/>
</dbReference>
<dbReference type="CDD" id="cd00495">
    <property type="entry name" value="Ribosomal_L25_TL5_CTC"/>
    <property type="match status" value="1"/>
</dbReference>
<keyword evidence="9" id="KW-1185">Reference proteome</keyword>
<evidence type="ECO:0000256" key="3">
    <source>
        <dbReference type="ARBA" id="ARBA00022980"/>
    </source>
</evidence>
<dbReference type="GO" id="GO:0008097">
    <property type="term" value="F:5S rRNA binding"/>
    <property type="evidence" value="ECO:0007669"/>
    <property type="project" value="InterPro"/>
</dbReference>
<dbReference type="Pfam" id="PF14693">
    <property type="entry name" value="Ribosomal_TL5_C"/>
    <property type="match status" value="1"/>
</dbReference>
<feature type="domain" description="Large ribosomal subunit protein bL25 L25" evidence="6">
    <location>
        <begin position="8"/>
        <end position="95"/>
    </location>
</feature>
<evidence type="ECO:0000256" key="2">
    <source>
        <dbReference type="ARBA" id="ARBA00022884"/>
    </source>
</evidence>
<accession>A0AAU9BYG9</accession>
<dbReference type="Gene3D" id="2.40.240.10">
    <property type="entry name" value="Ribosomal Protein L25, Chain P"/>
    <property type="match status" value="1"/>
</dbReference>
<dbReference type="Gene3D" id="2.170.120.20">
    <property type="entry name" value="Ribosomal protein L25, beta domain"/>
    <property type="match status" value="1"/>
</dbReference>
<dbReference type="InterPro" id="IPR037121">
    <property type="entry name" value="Ribosomal_bL25_C"/>
</dbReference>
<dbReference type="PANTHER" id="PTHR33284">
    <property type="entry name" value="RIBOSOMAL PROTEIN L25/GLN-TRNA SYNTHETASE, ANTI-CODON-BINDING DOMAIN-CONTAINING PROTEIN"/>
    <property type="match status" value="1"/>
</dbReference>
<dbReference type="NCBIfam" id="NF004130">
    <property type="entry name" value="PRK05618.1-5"/>
    <property type="match status" value="1"/>
</dbReference>
<dbReference type="NCBIfam" id="TIGR00731">
    <property type="entry name" value="bL25_bact_ctc"/>
    <property type="match status" value="1"/>
</dbReference>